<gene>
    <name evidence="2" type="ORF">V9T40_011898</name>
</gene>
<proteinExistence type="predicted"/>
<organism evidence="2 3">
    <name type="scientific">Parthenolecanium corni</name>
    <dbReference type="NCBI Taxonomy" id="536013"/>
    <lineage>
        <taxon>Eukaryota</taxon>
        <taxon>Metazoa</taxon>
        <taxon>Ecdysozoa</taxon>
        <taxon>Arthropoda</taxon>
        <taxon>Hexapoda</taxon>
        <taxon>Insecta</taxon>
        <taxon>Pterygota</taxon>
        <taxon>Neoptera</taxon>
        <taxon>Paraneoptera</taxon>
        <taxon>Hemiptera</taxon>
        <taxon>Sternorrhyncha</taxon>
        <taxon>Coccoidea</taxon>
        <taxon>Coccidae</taxon>
        <taxon>Parthenolecanium</taxon>
    </lineage>
</organism>
<protein>
    <submittedName>
        <fullName evidence="2">Uncharacterized protein</fullName>
    </submittedName>
</protein>
<feature type="compositionally biased region" description="Pro residues" evidence="1">
    <location>
        <begin position="152"/>
        <end position="166"/>
    </location>
</feature>
<evidence type="ECO:0000256" key="1">
    <source>
        <dbReference type="SAM" id="MobiDB-lite"/>
    </source>
</evidence>
<name>A0AAN9XYU5_9HEMI</name>
<feature type="compositionally biased region" description="Polar residues" evidence="1">
    <location>
        <begin position="102"/>
        <end position="114"/>
    </location>
</feature>
<dbReference type="Proteomes" id="UP001367676">
    <property type="component" value="Unassembled WGS sequence"/>
</dbReference>
<accession>A0AAN9XYU5</accession>
<feature type="region of interest" description="Disordered" evidence="1">
    <location>
        <begin position="90"/>
        <end position="196"/>
    </location>
</feature>
<reference evidence="2 3" key="1">
    <citation type="submission" date="2024-03" db="EMBL/GenBank/DDBJ databases">
        <title>Adaptation during the transition from Ophiocordyceps entomopathogen to insect associate is accompanied by gene loss and intensified selection.</title>
        <authorList>
            <person name="Ward C.M."/>
            <person name="Onetto C.A."/>
            <person name="Borneman A.R."/>
        </authorList>
    </citation>
    <scope>NUCLEOTIDE SEQUENCE [LARGE SCALE GENOMIC DNA]</scope>
    <source>
        <strain evidence="2">AWRI1</strain>
        <tissue evidence="2">Single Adult Female</tissue>
    </source>
</reference>
<keyword evidence="3" id="KW-1185">Reference proteome</keyword>
<feature type="compositionally biased region" description="Low complexity" evidence="1">
    <location>
        <begin position="167"/>
        <end position="178"/>
    </location>
</feature>
<comment type="caution">
    <text evidence="2">The sequence shown here is derived from an EMBL/GenBank/DDBJ whole genome shotgun (WGS) entry which is preliminary data.</text>
</comment>
<dbReference type="AlphaFoldDB" id="A0AAN9XYU5"/>
<dbReference type="EMBL" id="JBBCAQ010000036">
    <property type="protein sequence ID" value="KAK7575612.1"/>
    <property type="molecule type" value="Genomic_DNA"/>
</dbReference>
<feature type="region of interest" description="Disordered" evidence="1">
    <location>
        <begin position="211"/>
        <end position="230"/>
    </location>
</feature>
<evidence type="ECO:0000313" key="3">
    <source>
        <dbReference type="Proteomes" id="UP001367676"/>
    </source>
</evidence>
<feature type="compositionally biased region" description="Low complexity" evidence="1">
    <location>
        <begin position="136"/>
        <end position="151"/>
    </location>
</feature>
<feature type="compositionally biased region" description="Polar residues" evidence="1">
    <location>
        <begin position="186"/>
        <end position="196"/>
    </location>
</feature>
<evidence type="ECO:0000313" key="2">
    <source>
        <dbReference type="EMBL" id="KAK7575612.1"/>
    </source>
</evidence>
<sequence length="230" mass="24459">MKTLSGPNIHATINSSLINDFYIAFNIISSLREKHRVDAGPIGNNRVDIQNLVLLFRIFKSGPGFIFGKNDQTTTRTILKSPFGTFGISLAGGQKASEDPCNPSQTAQPTSRQPLINIKIPTLFGRGNKNPPTPKPECTTVTPPTTQVAQPKPNPSVPVPPVPKPLPTSSVPTPTTSTVPPPSTSGQIVTSSTTIDPDQDLINSIFGEEPSVTTAQNNGAGLIDFKRPLS</sequence>